<comment type="caution">
    <text evidence="8">The sequence shown here is derived from an EMBL/GenBank/DDBJ whole genome shotgun (WGS) entry which is preliminary data.</text>
</comment>
<dbReference type="GO" id="GO:0044732">
    <property type="term" value="C:mitotic spindle pole body"/>
    <property type="evidence" value="ECO:0007669"/>
    <property type="project" value="TreeGrafter"/>
</dbReference>
<dbReference type="EC" id="3.4.22.49" evidence="2"/>
<dbReference type="SUPFAM" id="SSF48452">
    <property type="entry name" value="TPR-like"/>
    <property type="match status" value="1"/>
</dbReference>
<sequence>MALTKAVAPQDTIRKGLSSLDSCTSAIPPILRDILFPKQEKTTVPSKHSRTKSVVSKPKTTERTSSSTTLTDEQRARIAVETLNSTLQLLKDATPQPSSGKSSKAGSSKSTIDSVIECGRQAILYLNSREHSGLKPGTRESAQLNFVNRLAQHGKLDIGIEEVISLKEKLSSSPSSDNRKKSLHTVFEWSEVPQDQETLSLAIGTQISALRLAAAKPDVAALQKLTKSLERETNLYLMIERLYSFSPAKATKQFDSLATIIYTCAKTLSSIREPDASNPVIAKASMDLAFLSISYRLRSAKLQSVPLSSNQTGDIWSILSYSLSSARSKPVAQTPKEQFQRISASANPILADLAVANSTLAGFESKYLSCSIALTTFAEEAQCWDGAIKYLQNVEDRLSPKQHQSLTSSCRVRLATSVLKSCANGHSPAKSTELLNNGLGVVTQPLSGSKEKLQSLFQDVMQLRRASSNCLASANKVSKDIGRLCVEICFAAVSFSRRCAVAGILDLHVTSKERTMVVGTVDHFLVASRKVPRAGDINSWWELEDQRLQEILALARLLDDAIEDDDSIIPDSKQNIFEKVSVFYQQHSNTLRKEDEMERSIQAFRRSISCFDDRPLDELVSGNLATKYEKLGVLYIGLGDFVRAMDSFNSSLAVHISTGGFEEVTSGFADGQIDNLHNDEEKAIARTLSQYVRCCLEKECDSKLWNNQDLDNDMRCLVILFQIQAALASGSPKGLQLAFSSLCQLLGPEWNASSDIRSRAATTLASIISKIPEKESQHAIRLVTSLRDELYAQTKPSAKQNPPDASVLYRCGVLSLSICLAKIADSDQKTDHLVEGLNCWESLLRMCPSPRKLQESTANEELMIEKLRLLADFLDMKGYSMARKQALEILVKLYKMLDYSVDDIVKCKTLLGVQYLRLGFSGKAGSILSEADSLIKKEGVSTATKLEWNLAYTEYLISTGEGNLAKGASCLATAEQIVGNDLTVLAAAASGAKIHKRVELNRLVSRACYVSSLLALDKGSINNSIALAKRSLKLMQRAWAGLEKLAQHKSPSNVNGKSESAILTFTTTIEALNGPFLWPIVRSIYDITVHVATLYLHQGMQREALFYIQEAQTVAEGVDSKSLLFHVSSIFGDLLIRLGRLDEGQEKIQQATALREQLLERGKELVSFDCTLGIMYRKHKSWARELDAYNNAEKTLDALMGDNKAVKDEDKVFVDITDKIANLQIDPETKPRARLIKPSRTKAATKSTKAPVASQQSAGTTTTANQCAGLVKLRDDVLRLKAVNLAIQQKWDLAQTLLAETAGTSLGSRDLVSQKLAIARSSLLQALAAIEEDDEFHSLQETAIVIPSVSSVKTVEAAATKPGRRTPKKAPIVIKEEEMVPPSRAAQLLHDARDNVLAVQALAATVCPTTTLNLLSAMLGEVICLLAAITSDAGMAKTIPAINSLELYRSVSLLREKSAIEAEKIEMQESDDLRWPSPPRFPLEIDTSSILNFQKDYVDIIPETWAAVSISLGESREELFFTRYQAGQIPFMIRVPLVISEDMHIDEEQFGFERGLSTFRDIVRRANISTHSAKDMITKDIRAKWWTEREALDNELHDLLLNIENNWLRGYKGIFGGYKRHPDLIARFNASFVKILNQHLPSRNSGNKKKNNKIVTLDERVVELFLGIGDPNEEDADLEDSIQDLIYLVIDILQFHGEKNAADEVDIDEMIVLITDALESYHKAVRDYDDCTTIDHTVLILDKAVHALPWESLPCLDGRSVSRLPSLASLRERLEMQNFSDENSQAAGIYINRSNTGYILNPALDLTNTQKTYEDELKSMSSWDGLIGKAPSEKEFSNYLDEKDLFLYFGHGSGSQYIRARAVKKLNKCAVSLLMGCSSGKLTDAGEFEPFGMPLNYIQGGSPAVVVTLWDVTDKDIDRYSSRVFECWGLFKETTKEKKGAKGKGKLKVKHDGTAVVEKPTCGSSSLCLAAAASRGACKMRYLNGAAPVVYGVPVYLK</sequence>
<dbReference type="Pfam" id="PF03568">
    <property type="entry name" value="Separin_C"/>
    <property type="match status" value="1"/>
</dbReference>
<feature type="domain" description="Peptidase C50" evidence="7">
    <location>
        <begin position="1793"/>
        <end position="1888"/>
    </location>
</feature>
<dbReference type="GO" id="GO:0006508">
    <property type="term" value="P:proteolysis"/>
    <property type="evidence" value="ECO:0007669"/>
    <property type="project" value="InterPro"/>
</dbReference>
<evidence type="ECO:0000256" key="1">
    <source>
        <dbReference type="ARBA" id="ARBA00000451"/>
    </source>
</evidence>
<name>A0AAV9V9B8_9PEZI</name>
<keyword evidence="4" id="KW-0159">Chromosome partition</keyword>
<dbReference type="GO" id="GO:0051307">
    <property type="term" value="P:meiotic chromosome separation"/>
    <property type="evidence" value="ECO:0007669"/>
    <property type="project" value="TreeGrafter"/>
</dbReference>
<dbReference type="Gene3D" id="1.25.40.10">
    <property type="entry name" value="Tetratricopeptide repeat domain"/>
    <property type="match status" value="1"/>
</dbReference>
<evidence type="ECO:0000313" key="8">
    <source>
        <dbReference type="EMBL" id="KAK6355302.1"/>
    </source>
</evidence>
<evidence type="ECO:0000256" key="2">
    <source>
        <dbReference type="ARBA" id="ARBA00012489"/>
    </source>
</evidence>
<keyword evidence="3" id="KW-0378">Hydrolase</keyword>
<feature type="repeat" description="TPR" evidence="5">
    <location>
        <begin position="625"/>
        <end position="658"/>
    </location>
</feature>
<organism evidence="8 9">
    <name type="scientific">Orbilia brochopaga</name>
    <dbReference type="NCBI Taxonomy" id="3140254"/>
    <lineage>
        <taxon>Eukaryota</taxon>
        <taxon>Fungi</taxon>
        <taxon>Dikarya</taxon>
        <taxon>Ascomycota</taxon>
        <taxon>Pezizomycotina</taxon>
        <taxon>Orbiliomycetes</taxon>
        <taxon>Orbiliales</taxon>
        <taxon>Orbiliaceae</taxon>
        <taxon>Orbilia</taxon>
    </lineage>
</organism>
<feature type="compositionally biased region" description="Low complexity" evidence="6">
    <location>
        <begin position="98"/>
        <end position="110"/>
    </location>
</feature>
<reference evidence="8 9" key="1">
    <citation type="submission" date="2019-10" db="EMBL/GenBank/DDBJ databases">
        <authorList>
            <person name="Palmer J.M."/>
        </authorList>
    </citation>
    <scope>NUCLEOTIDE SEQUENCE [LARGE SCALE GENOMIC DNA]</scope>
    <source>
        <strain evidence="8 9">TWF696</strain>
    </source>
</reference>
<evidence type="ECO:0000256" key="3">
    <source>
        <dbReference type="ARBA" id="ARBA00022801"/>
    </source>
</evidence>
<dbReference type="GO" id="GO:0005737">
    <property type="term" value="C:cytoplasm"/>
    <property type="evidence" value="ECO:0007669"/>
    <property type="project" value="TreeGrafter"/>
</dbReference>
<evidence type="ECO:0000259" key="7">
    <source>
        <dbReference type="PROSITE" id="PS51700"/>
    </source>
</evidence>
<protein>
    <recommendedName>
        <fullName evidence="2">separase</fullName>
        <ecNumber evidence="2">3.4.22.49</ecNumber>
    </recommendedName>
</protein>
<dbReference type="Proteomes" id="UP001375240">
    <property type="component" value="Unassembled WGS sequence"/>
</dbReference>
<keyword evidence="5" id="KW-0802">TPR repeat</keyword>
<dbReference type="PROSITE" id="PS50005">
    <property type="entry name" value="TPR"/>
    <property type="match status" value="1"/>
</dbReference>
<dbReference type="GO" id="GO:0005634">
    <property type="term" value="C:nucleus"/>
    <property type="evidence" value="ECO:0007669"/>
    <property type="project" value="InterPro"/>
</dbReference>
<feature type="region of interest" description="Disordered" evidence="6">
    <location>
        <begin position="1238"/>
        <end position="1257"/>
    </location>
</feature>
<dbReference type="InterPro" id="IPR011990">
    <property type="entry name" value="TPR-like_helical_dom_sf"/>
</dbReference>
<feature type="compositionally biased region" description="Polar residues" evidence="6">
    <location>
        <begin position="1242"/>
        <end position="1257"/>
    </location>
</feature>
<comment type="catalytic activity">
    <reaction evidence="1">
        <text>All bonds known to be hydrolyzed by this endopeptidase have arginine in P1 and an acidic residue in P4. P6 is often occupied by an acidic residue or by a hydroxy-amino-acid residue, the phosphorylation of which enhances cleavage.</text>
        <dbReference type="EC" id="3.4.22.49"/>
    </reaction>
</comment>
<accession>A0AAV9V9B8</accession>
<dbReference type="InterPro" id="IPR005314">
    <property type="entry name" value="Peptidase_C50"/>
</dbReference>
<feature type="region of interest" description="Disordered" evidence="6">
    <location>
        <begin position="90"/>
        <end position="111"/>
    </location>
</feature>
<evidence type="ECO:0000256" key="5">
    <source>
        <dbReference type="PROSITE-ProRule" id="PRU00339"/>
    </source>
</evidence>
<feature type="region of interest" description="Disordered" evidence="6">
    <location>
        <begin position="38"/>
        <end position="74"/>
    </location>
</feature>
<proteinExistence type="predicted"/>
<gene>
    <name evidence="8" type="ORF">TWF696_004412</name>
</gene>
<dbReference type="EMBL" id="JAVHNQ010000002">
    <property type="protein sequence ID" value="KAK6355302.1"/>
    <property type="molecule type" value="Genomic_DNA"/>
</dbReference>
<dbReference type="PROSITE" id="PS51700">
    <property type="entry name" value="SEPARIN"/>
    <property type="match status" value="1"/>
</dbReference>
<dbReference type="GO" id="GO:0072686">
    <property type="term" value="C:mitotic spindle"/>
    <property type="evidence" value="ECO:0007669"/>
    <property type="project" value="TreeGrafter"/>
</dbReference>
<dbReference type="PANTHER" id="PTHR12792:SF0">
    <property type="entry name" value="SEPARIN"/>
    <property type="match status" value="1"/>
</dbReference>
<evidence type="ECO:0000313" key="9">
    <source>
        <dbReference type="Proteomes" id="UP001375240"/>
    </source>
</evidence>
<evidence type="ECO:0000256" key="6">
    <source>
        <dbReference type="SAM" id="MobiDB-lite"/>
    </source>
</evidence>
<dbReference type="InterPro" id="IPR030397">
    <property type="entry name" value="SEPARIN_core_dom"/>
</dbReference>
<dbReference type="PANTHER" id="PTHR12792">
    <property type="entry name" value="EXTRA SPINDLE POLES 1-RELATED"/>
    <property type="match status" value="1"/>
</dbReference>
<keyword evidence="9" id="KW-1185">Reference proteome</keyword>
<dbReference type="GO" id="GO:0004197">
    <property type="term" value="F:cysteine-type endopeptidase activity"/>
    <property type="evidence" value="ECO:0007669"/>
    <property type="project" value="InterPro"/>
</dbReference>
<evidence type="ECO:0000256" key="4">
    <source>
        <dbReference type="ARBA" id="ARBA00022829"/>
    </source>
</evidence>
<dbReference type="InterPro" id="IPR019734">
    <property type="entry name" value="TPR_rpt"/>
</dbReference>